<dbReference type="PANTHER" id="PTHR43818:SF11">
    <property type="entry name" value="BCDNA.GH03377"/>
    <property type="match status" value="1"/>
</dbReference>
<evidence type="ECO:0000259" key="3">
    <source>
        <dbReference type="Pfam" id="PF22725"/>
    </source>
</evidence>
<protein>
    <submittedName>
        <fullName evidence="4">Gfo/Idh/MocA family oxidoreductase</fullName>
    </submittedName>
</protein>
<dbReference type="Gene3D" id="3.30.360.10">
    <property type="entry name" value="Dihydrodipicolinate Reductase, domain 2"/>
    <property type="match status" value="1"/>
</dbReference>
<dbReference type="Gene3D" id="3.40.50.720">
    <property type="entry name" value="NAD(P)-binding Rossmann-like Domain"/>
    <property type="match status" value="1"/>
</dbReference>
<reference evidence="4 5" key="1">
    <citation type="submission" date="2018-11" db="EMBL/GenBank/DDBJ databases">
        <title>Taxonoimc description of Halomarina strain SPP-AMP-1.</title>
        <authorList>
            <person name="Pal Y."/>
            <person name="Srinivasana K."/>
            <person name="Verma A."/>
            <person name="Kumar P."/>
        </authorList>
    </citation>
    <scope>NUCLEOTIDE SEQUENCE [LARGE SCALE GENOMIC DNA]</scope>
    <source>
        <strain evidence="4 5">SPP-AMP-1</strain>
    </source>
</reference>
<name>A0A3P3RKE0_9EURY</name>
<sequence>MVLRTAVIGAGIISGQHLSALRECPNTTPVAVCDLDEERAGRMAKEHKTAAYTDIEELLASEQLHWIHICTPVQTHVALARTALAAGVSVLIEKPITMTSEELQELIETADANDASVSSVHNHMFDPAMREAQTLLEQGALGELRGVDVTYTGASFADEPNRGSWTFELPGGEFEEGIPHPLYLALGTGGYPSDVDEIDVQTALTTSYEQSFTYDTTQIQYRSENGTLCSVRVSAGGVPVHRIDVHGSEGSVVIDLVSQTVVPLGVDYTASSIHRARNNLDRAARRMVGTATAFYDVLANRFNNSWETERQLNSHYYQIDAEAAALIRGNAPPVPIEQAEWVIRLMELIREEAEEGAPLISAQQSFERP</sequence>
<dbReference type="InterPro" id="IPR000683">
    <property type="entry name" value="Gfo/Idh/MocA-like_OxRdtase_N"/>
</dbReference>
<dbReference type="OrthoDB" id="25239at2157"/>
<evidence type="ECO:0000259" key="2">
    <source>
        <dbReference type="Pfam" id="PF01408"/>
    </source>
</evidence>
<comment type="caution">
    <text evidence="4">The sequence shown here is derived from an EMBL/GenBank/DDBJ whole genome shotgun (WGS) entry which is preliminary data.</text>
</comment>
<keyword evidence="1" id="KW-0560">Oxidoreductase</keyword>
<evidence type="ECO:0000313" key="5">
    <source>
        <dbReference type="Proteomes" id="UP000282322"/>
    </source>
</evidence>
<organism evidence="4 5">
    <name type="scientific">Halocatena pleomorpha</name>
    <dbReference type="NCBI Taxonomy" id="1785090"/>
    <lineage>
        <taxon>Archaea</taxon>
        <taxon>Methanobacteriati</taxon>
        <taxon>Methanobacteriota</taxon>
        <taxon>Stenosarchaea group</taxon>
        <taxon>Halobacteria</taxon>
        <taxon>Halobacteriales</taxon>
        <taxon>Natronomonadaceae</taxon>
        <taxon>Halocatena</taxon>
    </lineage>
</organism>
<dbReference type="InterPro" id="IPR050463">
    <property type="entry name" value="Gfo/Idh/MocA_oxidrdct_glycsds"/>
</dbReference>
<dbReference type="PANTHER" id="PTHR43818">
    <property type="entry name" value="BCDNA.GH03377"/>
    <property type="match status" value="1"/>
</dbReference>
<evidence type="ECO:0000256" key="1">
    <source>
        <dbReference type="ARBA" id="ARBA00023002"/>
    </source>
</evidence>
<dbReference type="SUPFAM" id="SSF55347">
    <property type="entry name" value="Glyceraldehyde-3-phosphate dehydrogenase-like, C-terminal domain"/>
    <property type="match status" value="1"/>
</dbReference>
<dbReference type="GO" id="GO:0000166">
    <property type="term" value="F:nucleotide binding"/>
    <property type="evidence" value="ECO:0007669"/>
    <property type="project" value="InterPro"/>
</dbReference>
<feature type="domain" description="Gfo/Idh/MocA-like oxidoreductase N-terminal" evidence="2">
    <location>
        <begin position="3"/>
        <end position="118"/>
    </location>
</feature>
<keyword evidence="5" id="KW-1185">Reference proteome</keyword>
<accession>A0A3P3RKE0</accession>
<evidence type="ECO:0000313" key="4">
    <source>
        <dbReference type="EMBL" id="RRJ33845.1"/>
    </source>
</evidence>
<dbReference type="Pfam" id="PF01408">
    <property type="entry name" value="GFO_IDH_MocA"/>
    <property type="match status" value="1"/>
</dbReference>
<dbReference type="GO" id="GO:0016491">
    <property type="term" value="F:oxidoreductase activity"/>
    <property type="evidence" value="ECO:0007669"/>
    <property type="project" value="UniProtKB-KW"/>
</dbReference>
<dbReference type="Pfam" id="PF22725">
    <property type="entry name" value="GFO_IDH_MocA_C3"/>
    <property type="match status" value="1"/>
</dbReference>
<dbReference type="SUPFAM" id="SSF51735">
    <property type="entry name" value="NAD(P)-binding Rossmann-fold domains"/>
    <property type="match status" value="1"/>
</dbReference>
<gene>
    <name evidence="4" type="ORF">EIK79_02270</name>
</gene>
<dbReference type="Proteomes" id="UP000282322">
    <property type="component" value="Unassembled WGS sequence"/>
</dbReference>
<proteinExistence type="predicted"/>
<dbReference type="AlphaFoldDB" id="A0A3P3RKE0"/>
<dbReference type="InterPro" id="IPR055170">
    <property type="entry name" value="GFO_IDH_MocA-like_dom"/>
</dbReference>
<dbReference type="EMBL" id="RRCH01000003">
    <property type="protein sequence ID" value="RRJ33845.1"/>
    <property type="molecule type" value="Genomic_DNA"/>
</dbReference>
<dbReference type="InterPro" id="IPR036291">
    <property type="entry name" value="NAD(P)-bd_dom_sf"/>
</dbReference>
<feature type="domain" description="GFO/IDH/MocA-like oxidoreductase" evidence="3">
    <location>
        <begin position="129"/>
        <end position="252"/>
    </location>
</feature>